<evidence type="ECO:0000256" key="4">
    <source>
        <dbReference type="ARBA" id="ARBA00023163"/>
    </source>
</evidence>
<dbReference type="InterPro" id="IPR005561">
    <property type="entry name" value="ANTAR"/>
</dbReference>
<name>A0A1A2EP53_MYCSD</name>
<dbReference type="InterPro" id="IPR036388">
    <property type="entry name" value="WH-like_DNA-bd_sf"/>
</dbReference>
<feature type="domain" description="ANTAR" evidence="5">
    <location>
        <begin position="167"/>
        <end position="228"/>
    </location>
</feature>
<gene>
    <name evidence="6" type="ORF">A5771_08295</name>
</gene>
<dbReference type="SMART" id="SM01012">
    <property type="entry name" value="ANTAR"/>
    <property type="match status" value="1"/>
</dbReference>
<dbReference type="Proteomes" id="UP000093985">
    <property type="component" value="Unassembled WGS sequence"/>
</dbReference>
<keyword evidence="3" id="KW-0805">Transcription regulation</keyword>
<dbReference type="Pfam" id="PF03861">
    <property type="entry name" value="ANTAR"/>
    <property type="match status" value="1"/>
</dbReference>
<dbReference type="Gene3D" id="3.30.450.40">
    <property type="match status" value="1"/>
</dbReference>
<sequence>MTYCERLAQAFVRLADSLVADYDAAQLAQRLSDSCLSLLPVAAAGIMLCDTSGRLNALAVSGEQSRLLELLQRETDNGPWAHAFRTGEPFFVDDLTVEQSRWPAFGALRMEYDFRAVAALPLRLRDERIGVLNLFASQAGPMSDTDIAVAQALADVATTGLVHQRMLMHSELINQQLQTALNSRVVIEQAKGVLAERGHIDIARAFTLLRAHARRTNQRLTELAHAVVDGADTVAIFDQAI</sequence>
<evidence type="ECO:0000256" key="3">
    <source>
        <dbReference type="ARBA" id="ARBA00023015"/>
    </source>
</evidence>
<dbReference type="SUPFAM" id="SSF52172">
    <property type="entry name" value="CheY-like"/>
    <property type="match status" value="1"/>
</dbReference>
<evidence type="ECO:0000313" key="6">
    <source>
        <dbReference type="EMBL" id="OBG06319.1"/>
    </source>
</evidence>
<organism evidence="6 7">
    <name type="scientific">Mycolicibacter sinensis (strain JDM601)</name>
    <name type="common">Mycobacterium sinense</name>
    <dbReference type="NCBI Taxonomy" id="875328"/>
    <lineage>
        <taxon>Bacteria</taxon>
        <taxon>Bacillati</taxon>
        <taxon>Actinomycetota</taxon>
        <taxon>Actinomycetes</taxon>
        <taxon>Mycobacteriales</taxon>
        <taxon>Mycobacteriaceae</taxon>
        <taxon>Mycolicibacter</taxon>
    </lineage>
</organism>
<dbReference type="PIRSF" id="PIRSF036625">
    <property type="entry name" value="GAF_ANTAR"/>
    <property type="match status" value="1"/>
</dbReference>
<dbReference type="Gene3D" id="1.10.10.10">
    <property type="entry name" value="Winged helix-like DNA-binding domain superfamily/Winged helix DNA-binding domain"/>
    <property type="match status" value="1"/>
</dbReference>
<dbReference type="GO" id="GO:0003723">
    <property type="term" value="F:RNA binding"/>
    <property type="evidence" value="ECO:0007669"/>
    <property type="project" value="InterPro"/>
</dbReference>
<proteinExistence type="predicted"/>
<dbReference type="EMBL" id="LZIN01000051">
    <property type="protein sequence ID" value="OBG06319.1"/>
    <property type="molecule type" value="Genomic_DNA"/>
</dbReference>
<protein>
    <submittedName>
        <fullName evidence="6">Transcriptional regulator</fullName>
    </submittedName>
</protein>
<dbReference type="SMART" id="SM00065">
    <property type="entry name" value="GAF"/>
    <property type="match status" value="1"/>
</dbReference>
<dbReference type="InterPro" id="IPR011006">
    <property type="entry name" value="CheY-like_superfamily"/>
</dbReference>
<evidence type="ECO:0000313" key="7">
    <source>
        <dbReference type="Proteomes" id="UP000093985"/>
    </source>
</evidence>
<keyword evidence="4" id="KW-0804">Transcription</keyword>
<comment type="caution">
    <text evidence="6">The sequence shown here is derived from an EMBL/GenBank/DDBJ whole genome shotgun (WGS) entry which is preliminary data.</text>
</comment>
<dbReference type="InterPro" id="IPR003018">
    <property type="entry name" value="GAF"/>
</dbReference>
<dbReference type="Pfam" id="PF13185">
    <property type="entry name" value="GAF_2"/>
    <property type="match status" value="1"/>
</dbReference>
<dbReference type="PROSITE" id="PS50921">
    <property type="entry name" value="ANTAR"/>
    <property type="match status" value="1"/>
</dbReference>
<evidence type="ECO:0000259" key="5">
    <source>
        <dbReference type="PROSITE" id="PS50921"/>
    </source>
</evidence>
<dbReference type="AlphaFoldDB" id="A0A1A2EP53"/>
<reference evidence="7" key="1">
    <citation type="submission" date="2016-06" db="EMBL/GenBank/DDBJ databases">
        <authorList>
            <person name="Sutton G."/>
            <person name="Brinkac L."/>
            <person name="Sanka R."/>
            <person name="Adams M."/>
            <person name="Lau E."/>
            <person name="Mehaffy C."/>
            <person name="Tameris M."/>
            <person name="Hatherill M."/>
            <person name="Hanekom W."/>
            <person name="Mahomed H."/>
            <person name="Mcshane H."/>
        </authorList>
    </citation>
    <scope>NUCLEOTIDE SEQUENCE [LARGE SCALE GENOMIC DNA]</scope>
    <source>
        <strain evidence="7">852014-51077_SCH5608930-a</strain>
    </source>
</reference>
<accession>A0A1A2EP53</accession>
<dbReference type="InterPro" id="IPR012074">
    <property type="entry name" value="GAF_ANTAR"/>
</dbReference>
<evidence type="ECO:0000256" key="1">
    <source>
        <dbReference type="ARBA" id="ARBA00022679"/>
    </source>
</evidence>
<dbReference type="InterPro" id="IPR029016">
    <property type="entry name" value="GAF-like_dom_sf"/>
</dbReference>
<keyword evidence="2" id="KW-0418">Kinase</keyword>
<evidence type="ECO:0000256" key="2">
    <source>
        <dbReference type="ARBA" id="ARBA00022777"/>
    </source>
</evidence>
<dbReference type="GO" id="GO:0016301">
    <property type="term" value="F:kinase activity"/>
    <property type="evidence" value="ECO:0007669"/>
    <property type="project" value="UniProtKB-KW"/>
</dbReference>
<dbReference type="OrthoDB" id="3683444at2"/>
<dbReference type="RefSeq" id="WP_064855048.1">
    <property type="nucleotide sequence ID" value="NZ_LZIM01000068.1"/>
</dbReference>
<keyword evidence="1" id="KW-0808">Transferase</keyword>
<dbReference type="SUPFAM" id="SSF55781">
    <property type="entry name" value="GAF domain-like"/>
    <property type="match status" value="1"/>
</dbReference>